<evidence type="ECO:0000313" key="1">
    <source>
        <dbReference type="EMBL" id="QSF45389.1"/>
    </source>
</evidence>
<proteinExistence type="predicted"/>
<accession>A0ABX7LEV8</accession>
<keyword evidence="2" id="KW-1185">Reference proteome</keyword>
<evidence type="ECO:0000313" key="2">
    <source>
        <dbReference type="Proteomes" id="UP000663452"/>
    </source>
</evidence>
<gene>
    <name evidence="1" type="ORF">JRJ22_01595</name>
</gene>
<reference evidence="1 2" key="1">
    <citation type="submission" date="2021-02" db="EMBL/GenBank/DDBJ databases">
        <title>Paenibacillus tianjinensis sp. nov.</title>
        <authorList>
            <person name="Liu H."/>
        </authorList>
    </citation>
    <scope>NUCLEOTIDE SEQUENCE [LARGE SCALE GENOMIC DNA]</scope>
    <source>
        <strain evidence="1 2">TB2019</strain>
    </source>
</reference>
<organism evidence="1 2">
    <name type="scientific">Paenibacillus tianjinensis</name>
    <dbReference type="NCBI Taxonomy" id="2810347"/>
    <lineage>
        <taxon>Bacteria</taxon>
        <taxon>Bacillati</taxon>
        <taxon>Bacillota</taxon>
        <taxon>Bacilli</taxon>
        <taxon>Bacillales</taxon>
        <taxon>Paenibacillaceae</taxon>
        <taxon>Paenibacillus</taxon>
    </lineage>
</organism>
<sequence length="115" mass="13617">MDKLNVLVKHMTASLLKQASFERYLSWGLKDRQGEREQFLTELFREIDSALNVLPSGVKHRSELKEVYHFIQNENRKAEPNFPLLQASLYFLEREKELKSHVIQLRNIIYSGRGR</sequence>
<protein>
    <submittedName>
        <fullName evidence="1">Uncharacterized protein</fullName>
    </submittedName>
</protein>
<dbReference type="Proteomes" id="UP000663452">
    <property type="component" value="Chromosome"/>
</dbReference>
<name>A0ABX7LEV8_9BACL</name>
<dbReference type="EMBL" id="CP070969">
    <property type="protein sequence ID" value="QSF45389.1"/>
    <property type="molecule type" value="Genomic_DNA"/>
</dbReference>
<dbReference type="RefSeq" id="WP_206102851.1">
    <property type="nucleotide sequence ID" value="NZ_CP070969.1"/>
</dbReference>